<evidence type="ECO:0000256" key="7">
    <source>
        <dbReference type="ARBA" id="ARBA00023136"/>
    </source>
</evidence>
<dbReference type="InterPro" id="IPR053211">
    <property type="entry name" value="DNA_repair-toleration"/>
</dbReference>
<evidence type="ECO:0000313" key="9">
    <source>
        <dbReference type="EMBL" id="KAK2993080.1"/>
    </source>
</evidence>
<evidence type="ECO:0000256" key="4">
    <source>
        <dbReference type="ARBA" id="ARBA00022729"/>
    </source>
</evidence>
<evidence type="ECO:0000256" key="2">
    <source>
        <dbReference type="ARBA" id="ARBA00022614"/>
    </source>
</evidence>
<keyword evidence="7" id="KW-0472">Membrane</keyword>
<feature type="non-terminal residue" evidence="9">
    <location>
        <position position="1"/>
    </location>
</feature>
<sequence length="154" mass="17038">SCSLESFKHGPGRHHTSPDIGNISFLVSLDISNNSFSGSLPEEMAHLRRLRELFARDNVLNAHEILATYWSSTTPVCNWVGVICSRRHNRVASLNLSNMGLVGTIPPDIGNISFLVSLDISNNSFSGSLPKEMAHLRRLRELLARYNVLSGELP</sequence>
<organism evidence="9 10">
    <name type="scientific">Escallonia rubra</name>
    <dbReference type="NCBI Taxonomy" id="112253"/>
    <lineage>
        <taxon>Eukaryota</taxon>
        <taxon>Viridiplantae</taxon>
        <taxon>Streptophyta</taxon>
        <taxon>Embryophyta</taxon>
        <taxon>Tracheophyta</taxon>
        <taxon>Spermatophyta</taxon>
        <taxon>Magnoliopsida</taxon>
        <taxon>eudicotyledons</taxon>
        <taxon>Gunneridae</taxon>
        <taxon>Pentapetalae</taxon>
        <taxon>asterids</taxon>
        <taxon>campanulids</taxon>
        <taxon>Escalloniales</taxon>
        <taxon>Escalloniaceae</taxon>
        <taxon>Escallonia</taxon>
    </lineage>
</organism>
<evidence type="ECO:0000256" key="1">
    <source>
        <dbReference type="ARBA" id="ARBA00004167"/>
    </source>
</evidence>
<keyword evidence="4" id="KW-0732">Signal</keyword>
<dbReference type="InterPro" id="IPR001611">
    <property type="entry name" value="Leu-rich_rpt"/>
</dbReference>
<keyword evidence="5" id="KW-0677">Repeat</keyword>
<dbReference type="Pfam" id="PF00560">
    <property type="entry name" value="LRR_1"/>
    <property type="match status" value="3"/>
</dbReference>
<dbReference type="Gene3D" id="3.80.10.10">
    <property type="entry name" value="Ribonuclease Inhibitor"/>
    <property type="match status" value="2"/>
</dbReference>
<proteinExistence type="predicted"/>
<dbReference type="FunFam" id="3.80.10.10:FF:000129">
    <property type="entry name" value="Leucine-rich repeat receptor-like kinase"/>
    <property type="match status" value="1"/>
</dbReference>
<evidence type="ECO:0000313" key="10">
    <source>
        <dbReference type="Proteomes" id="UP001187471"/>
    </source>
</evidence>
<comment type="caution">
    <text evidence="9">The sequence shown here is derived from an EMBL/GenBank/DDBJ whole genome shotgun (WGS) entry which is preliminary data.</text>
</comment>
<keyword evidence="10" id="KW-1185">Reference proteome</keyword>
<gene>
    <name evidence="9" type="ORF">RJ640_027077</name>
</gene>
<keyword evidence="6" id="KW-1133">Transmembrane helix</keyword>
<dbReference type="InterPro" id="IPR013210">
    <property type="entry name" value="LRR_N_plant-typ"/>
</dbReference>
<accession>A0AA88S051</accession>
<dbReference type="InterPro" id="IPR032675">
    <property type="entry name" value="LRR_dom_sf"/>
</dbReference>
<dbReference type="GO" id="GO:0016020">
    <property type="term" value="C:membrane"/>
    <property type="evidence" value="ECO:0007669"/>
    <property type="project" value="UniProtKB-SubCell"/>
</dbReference>
<dbReference type="PANTHER" id="PTHR48060:SF21">
    <property type="entry name" value="L DOMAIN-LIKE PROTEIN"/>
    <property type="match status" value="1"/>
</dbReference>
<dbReference type="Pfam" id="PF08263">
    <property type="entry name" value="LRRNT_2"/>
    <property type="match status" value="1"/>
</dbReference>
<keyword evidence="3" id="KW-0812">Transmembrane</keyword>
<feature type="non-terminal residue" evidence="9">
    <location>
        <position position="154"/>
    </location>
</feature>
<evidence type="ECO:0000256" key="6">
    <source>
        <dbReference type="ARBA" id="ARBA00022989"/>
    </source>
</evidence>
<protein>
    <recommendedName>
        <fullName evidence="8">Leucine-rich repeat-containing N-terminal plant-type domain-containing protein</fullName>
    </recommendedName>
</protein>
<dbReference type="EMBL" id="JAVXUO010000350">
    <property type="protein sequence ID" value="KAK2993080.1"/>
    <property type="molecule type" value="Genomic_DNA"/>
</dbReference>
<feature type="domain" description="Leucine-rich repeat-containing N-terminal plant-type" evidence="8">
    <location>
        <begin position="69"/>
        <end position="85"/>
    </location>
</feature>
<dbReference type="AlphaFoldDB" id="A0AA88S051"/>
<comment type="subcellular location">
    <subcellularLocation>
        <location evidence="1">Membrane</location>
        <topology evidence="1">Single-pass membrane protein</topology>
    </subcellularLocation>
</comment>
<reference evidence="9" key="1">
    <citation type="submission" date="2022-12" db="EMBL/GenBank/DDBJ databases">
        <title>Draft genome assemblies for two species of Escallonia (Escalloniales).</title>
        <authorList>
            <person name="Chanderbali A."/>
            <person name="Dervinis C."/>
            <person name="Anghel I."/>
            <person name="Soltis D."/>
            <person name="Soltis P."/>
            <person name="Zapata F."/>
        </authorList>
    </citation>
    <scope>NUCLEOTIDE SEQUENCE</scope>
    <source>
        <strain evidence="9">UCBG92.1500</strain>
        <tissue evidence="9">Leaf</tissue>
    </source>
</reference>
<keyword evidence="2" id="KW-0433">Leucine-rich repeat</keyword>
<dbReference type="Proteomes" id="UP001187471">
    <property type="component" value="Unassembled WGS sequence"/>
</dbReference>
<dbReference type="PANTHER" id="PTHR48060">
    <property type="entry name" value="DNA DAMAGE-REPAIR/TOLERATION PROTEIN DRT100"/>
    <property type="match status" value="1"/>
</dbReference>
<dbReference type="SUPFAM" id="SSF52047">
    <property type="entry name" value="RNI-like"/>
    <property type="match status" value="1"/>
</dbReference>
<name>A0AA88S051_9ASTE</name>
<evidence type="ECO:0000256" key="5">
    <source>
        <dbReference type="ARBA" id="ARBA00022737"/>
    </source>
</evidence>
<evidence type="ECO:0000259" key="8">
    <source>
        <dbReference type="Pfam" id="PF08263"/>
    </source>
</evidence>
<evidence type="ECO:0000256" key="3">
    <source>
        <dbReference type="ARBA" id="ARBA00022692"/>
    </source>
</evidence>